<dbReference type="InterPro" id="IPR036396">
    <property type="entry name" value="Cyt_P450_sf"/>
</dbReference>
<name>A0ABY7EZ05_MYAAR</name>
<evidence type="ECO:0000256" key="4">
    <source>
        <dbReference type="RuleBase" id="RU000461"/>
    </source>
</evidence>
<organism evidence="6 7">
    <name type="scientific">Mya arenaria</name>
    <name type="common">Soft-shell clam</name>
    <dbReference type="NCBI Taxonomy" id="6604"/>
    <lineage>
        <taxon>Eukaryota</taxon>
        <taxon>Metazoa</taxon>
        <taxon>Spiralia</taxon>
        <taxon>Lophotrochozoa</taxon>
        <taxon>Mollusca</taxon>
        <taxon>Bivalvia</taxon>
        <taxon>Autobranchia</taxon>
        <taxon>Heteroconchia</taxon>
        <taxon>Euheterodonta</taxon>
        <taxon>Imparidentia</taxon>
        <taxon>Neoheterodontei</taxon>
        <taxon>Myida</taxon>
        <taxon>Myoidea</taxon>
        <taxon>Myidae</taxon>
        <taxon>Mya</taxon>
    </lineage>
</organism>
<keyword evidence="2 4" id="KW-0479">Metal-binding</keyword>
<dbReference type="InterPro" id="IPR017972">
    <property type="entry name" value="Cyt_P450_CS"/>
</dbReference>
<protein>
    <submittedName>
        <fullName evidence="6">CP4F6-like protein</fullName>
    </submittedName>
</protein>
<feature type="region of interest" description="Disordered" evidence="5">
    <location>
        <begin position="1"/>
        <end position="20"/>
    </location>
</feature>
<evidence type="ECO:0000256" key="5">
    <source>
        <dbReference type="SAM" id="MobiDB-lite"/>
    </source>
</evidence>
<dbReference type="PROSITE" id="PS00086">
    <property type="entry name" value="CYTOCHROME_P450"/>
    <property type="match status" value="1"/>
</dbReference>
<dbReference type="Gene3D" id="1.10.630.10">
    <property type="entry name" value="Cytochrome P450"/>
    <property type="match status" value="2"/>
</dbReference>
<dbReference type="InterPro" id="IPR050196">
    <property type="entry name" value="Cytochrome_P450_Monoox"/>
</dbReference>
<keyword evidence="4" id="KW-0503">Monooxygenase</keyword>
<reference evidence="6" key="1">
    <citation type="submission" date="2022-11" db="EMBL/GenBank/DDBJ databases">
        <title>Centuries of genome instability and evolution in soft-shell clam transmissible cancer (bioRxiv).</title>
        <authorList>
            <person name="Hart S.F.M."/>
            <person name="Yonemitsu M.A."/>
            <person name="Giersch R.M."/>
            <person name="Beal B.F."/>
            <person name="Arriagada G."/>
            <person name="Davis B.W."/>
            <person name="Ostrander E.A."/>
            <person name="Goff S.P."/>
            <person name="Metzger M.J."/>
        </authorList>
    </citation>
    <scope>NUCLEOTIDE SEQUENCE</scope>
    <source>
        <strain evidence="6">MELC-2E11</strain>
        <tissue evidence="6">Siphon/mantle</tissue>
    </source>
</reference>
<dbReference type="CDD" id="cd20659">
    <property type="entry name" value="CYP4B_4F-like"/>
    <property type="match status" value="1"/>
</dbReference>
<gene>
    <name evidence="6" type="ORF">MAR_005260</name>
</gene>
<evidence type="ECO:0000313" key="6">
    <source>
        <dbReference type="EMBL" id="WAR15155.1"/>
    </source>
</evidence>
<dbReference type="PANTHER" id="PTHR24291">
    <property type="entry name" value="CYTOCHROME P450 FAMILY 4"/>
    <property type="match status" value="1"/>
</dbReference>
<accession>A0ABY7EZ05</accession>
<evidence type="ECO:0000256" key="3">
    <source>
        <dbReference type="ARBA" id="ARBA00023004"/>
    </source>
</evidence>
<dbReference type="Proteomes" id="UP001164746">
    <property type="component" value="Chromosome 9"/>
</dbReference>
<dbReference type="SUPFAM" id="SSF48264">
    <property type="entry name" value="Cytochrome P450"/>
    <property type="match status" value="1"/>
</dbReference>
<keyword evidence="7" id="KW-1185">Reference proteome</keyword>
<comment type="similarity">
    <text evidence="1 4">Belongs to the cytochrome P450 family.</text>
</comment>
<dbReference type="InterPro" id="IPR001128">
    <property type="entry name" value="Cyt_P450"/>
</dbReference>
<feature type="non-terminal residue" evidence="6">
    <location>
        <position position="550"/>
    </location>
</feature>
<evidence type="ECO:0000256" key="1">
    <source>
        <dbReference type="ARBA" id="ARBA00010617"/>
    </source>
</evidence>
<keyword evidence="4" id="KW-0560">Oxidoreductase</keyword>
<evidence type="ECO:0000256" key="2">
    <source>
        <dbReference type="ARBA" id="ARBA00022723"/>
    </source>
</evidence>
<dbReference type="InterPro" id="IPR002403">
    <property type="entry name" value="Cyt_P450_E_grp-IV"/>
</dbReference>
<dbReference type="PRINTS" id="PR00465">
    <property type="entry name" value="EP450IV"/>
</dbReference>
<dbReference type="PANTHER" id="PTHR24291:SF201">
    <property type="entry name" value="CYTOCHROME P450, FAMILY 4, SUBFAMILY B, POLYPEPTIDE 7"/>
    <property type="match status" value="1"/>
</dbReference>
<dbReference type="EMBL" id="CP111020">
    <property type="protein sequence ID" value="WAR15155.1"/>
    <property type="molecule type" value="Genomic_DNA"/>
</dbReference>
<proteinExistence type="inferred from homology"/>
<evidence type="ECO:0000313" key="7">
    <source>
        <dbReference type="Proteomes" id="UP001164746"/>
    </source>
</evidence>
<sequence length="550" mass="63927">MTLISPHSTSGERKTAPPSLYPNVVEGSSSPAFLHNNSLARQPTCKASTTTAVQITLHVRRLKRVFKDVPGPKDIHWFHGSLHLFPKAPAERIRFMLSLGAMFKRYFCLWIGPARVTLVVNHPDTIKAVMKTSEPKPTGFSGMYRFGIPWLGEGLLISDGERWARNRRLLTPAFHFDILKPYVNVYNEAAEKLMDFQFKVISLALIQYLKPRELNVFQYREYANLFECNNLEVFAQQKKQFEVFSHVSRCTLDIILRCAFSYETDCQAPGKSHPYLKAVSELSDIWWQREKKLLLYPDFIFYMTSMGRKFKKHCDYVHTVAEEVIQKRKAALANSNTAVDRKYMDFLDILLTARDEHGNGMSVRDIRNEVDTFMFEGRRKFNLEFDIFTIEKKLGTIPQPVQYPGHFMPWQNIKSIRIVHKLKLTPSWMGVTLTLLHDFQSLEFLSMCLKESLRNYSPVPFIQREFTRDFELDGRKFPAGTPVALHIYGVHHNRDIWDHPMVYNPERFSRENVAKMNSYQFVPFSAGPRNCIGQHFALNEEKVVIARLLR</sequence>
<keyword evidence="3 4" id="KW-0408">Iron</keyword>
<keyword evidence="4" id="KW-0349">Heme</keyword>
<dbReference type="Pfam" id="PF00067">
    <property type="entry name" value="p450"/>
    <property type="match status" value="3"/>
</dbReference>